<keyword evidence="3" id="KW-1185">Reference proteome</keyword>
<reference evidence="2" key="2">
    <citation type="submission" date="2020-09" db="EMBL/GenBank/DDBJ databases">
        <authorList>
            <person name="Sun Q."/>
            <person name="Ohkuma M."/>
        </authorList>
    </citation>
    <scope>NUCLEOTIDE SEQUENCE</scope>
    <source>
        <strain evidence="2">JCM 10088</strain>
    </source>
</reference>
<dbReference type="RefSeq" id="WP_188596768.1">
    <property type="nucleotide sequence ID" value="NZ_BMNL01000003.1"/>
</dbReference>
<gene>
    <name evidence="2" type="ORF">GCM10007981_14900</name>
</gene>
<reference evidence="2" key="1">
    <citation type="journal article" date="2014" name="Int. J. Syst. Evol. Microbiol.">
        <title>Complete genome sequence of Corynebacterium casei LMG S-19264T (=DSM 44701T), isolated from a smear-ripened cheese.</title>
        <authorList>
            <consortium name="US DOE Joint Genome Institute (JGI-PGF)"/>
            <person name="Walter F."/>
            <person name="Albersmeier A."/>
            <person name="Kalinowski J."/>
            <person name="Ruckert C."/>
        </authorList>
    </citation>
    <scope>NUCLEOTIDE SEQUENCE</scope>
    <source>
        <strain evidence="2">JCM 10088</strain>
    </source>
</reference>
<dbReference type="InterPro" id="IPR052041">
    <property type="entry name" value="Nucleic_acid_metab_PIN/TRAM"/>
</dbReference>
<dbReference type="InterPro" id="IPR029060">
    <property type="entry name" value="PIN-like_dom_sf"/>
</dbReference>
<dbReference type="OrthoDB" id="7146at2157"/>
<dbReference type="EMBL" id="BMNL01000003">
    <property type="protein sequence ID" value="GGP21765.1"/>
    <property type="molecule type" value="Genomic_DNA"/>
</dbReference>
<sequence>MLASDEVYVPDVSVIVDGSLREAVIRGEIRGKILIHSLMVRLFEEEERKGSSIGKLGIEELEYISDALNKMGLTDSVRIEYIDTVPREVGRTDDVDVIAREVARELGATLVTSDQTTKNICEIMRVKYLYLGKDKPAELERMFQLEGGLMSVHLKEDVAPLGKRGKPGAWEMVPLGSEPMRREQLEKMVRELISMAHRSNDTMIEVRRDHSLIIQHKDIRVVAVFPPVSDGIEITAVKPLVKRRIEDYSLHPKVLARLEEGAEGILIAGSPGAGKTTFAQALAEFYLSKNRIVKTIESPRDMTLPPQVTQLSKTMASSEEIHDILLLSRPDYTIFDEMRDTADFQVYVDLRLAGIGMVGVVHATTPIDAIQRFIGRVELGMLPSIMDTIIFMDKGDVSKVYSLEMSVKIPEGMREQDLARPVVTVRDFINGDAEYEVYVFGEETFVVPIRGRERPKAQHGDYRVISRIARTLRKYVPPSELSIEYGGPNTVVIRVPEGYMGITISRVLPKLEGLKRKYNVDIRVEPRE</sequence>
<proteinExistence type="predicted"/>
<dbReference type="AlphaFoldDB" id="A0A830GVS9"/>
<dbReference type="InterPro" id="IPR027417">
    <property type="entry name" value="P-loop_NTPase"/>
</dbReference>
<dbReference type="PANTHER" id="PTHR11603:SF147">
    <property type="entry name" value="MEMBRANE PROTEIN"/>
    <property type="match status" value="1"/>
</dbReference>
<dbReference type="NCBIfam" id="NF010335">
    <property type="entry name" value="PRK13764.1"/>
    <property type="match status" value="1"/>
</dbReference>
<dbReference type="Gene3D" id="3.40.50.1010">
    <property type="entry name" value="5'-nuclease"/>
    <property type="match status" value="1"/>
</dbReference>
<dbReference type="Gene3D" id="3.40.50.300">
    <property type="entry name" value="P-loop containing nucleotide triphosphate hydrolases"/>
    <property type="match status" value="1"/>
</dbReference>
<protein>
    <submittedName>
        <fullName evidence="2">ATPase</fullName>
    </submittedName>
</protein>
<evidence type="ECO:0000313" key="3">
    <source>
        <dbReference type="Proteomes" id="UP000610960"/>
    </source>
</evidence>
<name>A0A830GVS9_9CREN</name>
<dbReference type="SUPFAM" id="SSF52540">
    <property type="entry name" value="P-loop containing nucleoside triphosphate hydrolases"/>
    <property type="match status" value="1"/>
</dbReference>
<dbReference type="Proteomes" id="UP000610960">
    <property type="component" value="Unassembled WGS sequence"/>
</dbReference>
<accession>A0A830GVS9</accession>
<dbReference type="PANTHER" id="PTHR11603">
    <property type="entry name" value="AAA FAMILY ATPASE"/>
    <property type="match status" value="1"/>
</dbReference>
<dbReference type="InterPro" id="IPR001482">
    <property type="entry name" value="T2SS/T4SS_dom"/>
</dbReference>
<dbReference type="CDD" id="cd09878">
    <property type="entry name" value="PIN_VapC_VirB11L-ATPase-like"/>
    <property type="match status" value="1"/>
</dbReference>
<feature type="domain" description="Bacterial type II secretion system protein E" evidence="1">
    <location>
        <begin position="254"/>
        <end position="374"/>
    </location>
</feature>
<dbReference type="Pfam" id="PF00437">
    <property type="entry name" value="T2SSE"/>
    <property type="match status" value="1"/>
</dbReference>
<organism evidence="2 3">
    <name type="scientific">Thermocladium modestius</name>
    <dbReference type="NCBI Taxonomy" id="62609"/>
    <lineage>
        <taxon>Archaea</taxon>
        <taxon>Thermoproteota</taxon>
        <taxon>Thermoprotei</taxon>
        <taxon>Thermoproteales</taxon>
        <taxon>Thermoproteaceae</taxon>
        <taxon>Thermocladium</taxon>
    </lineage>
</organism>
<dbReference type="SUPFAM" id="SSF88723">
    <property type="entry name" value="PIN domain-like"/>
    <property type="match status" value="1"/>
</dbReference>
<evidence type="ECO:0000259" key="1">
    <source>
        <dbReference type="Pfam" id="PF00437"/>
    </source>
</evidence>
<evidence type="ECO:0000313" key="2">
    <source>
        <dbReference type="EMBL" id="GGP21765.1"/>
    </source>
</evidence>
<comment type="caution">
    <text evidence="2">The sequence shown here is derived from an EMBL/GenBank/DDBJ whole genome shotgun (WGS) entry which is preliminary data.</text>
</comment>